<name>A0ABR3ACK9_9AGAR</name>
<evidence type="ECO:0000313" key="5">
    <source>
        <dbReference type="Proteomes" id="UP001437256"/>
    </source>
</evidence>
<dbReference type="Pfam" id="PF07944">
    <property type="entry name" value="Beta-AFase-like_GH127_cat"/>
    <property type="match status" value="1"/>
</dbReference>
<dbReference type="PANTHER" id="PTHR31151">
    <property type="entry name" value="PROLINE-TRNA LIGASE (DUF1680)"/>
    <property type="match status" value="1"/>
</dbReference>
<protein>
    <submittedName>
        <fullName evidence="4">Uncharacterized protein</fullName>
    </submittedName>
</protein>
<evidence type="ECO:0000256" key="1">
    <source>
        <dbReference type="SAM" id="MobiDB-lite"/>
    </source>
</evidence>
<dbReference type="InterPro" id="IPR049046">
    <property type="entry name" value="Beta-AFase-like_GH127_middle"/>
</dbReference>
<sequence length="592" mass="66177">MVPNGILVNHTVINQKTQEFLDYVLDHQDSSGWLGPEVGTSKPRYLWGRYPFFFGAIQLIEYRPEATERVVNALHKFVKLANTMLKNGEGVDKWAETRWEDFVIALQWLYDKHPRGQEELLVDTMRRLKWSGAPWEKVFSEEWHGVNMAEGLKALPATYRFTHNASDLEAASLSWDLLFKYHGRPSGAFGADEMLAGLEANRGSELCLVVEAMFSGSYLFQVMGDIKFADQVERMAYNALPATITANMWGRQYLQQQNQIAAKNMTPNPFPEDGPDSNIFGLEPNYPCCTVNFPQGWPKFITNAFLTTNDTKSLVHLYLGPFNTHVTLANDNNVSVSVETLYPFGDVLNYEISATKDFTFYIRIPSWVSEGSISVNHGPEGSLSPVNGLQKVSVKKGNTSLELRVPSKITIENRPHGSIAIHRGPLNYALDSKISPFPTSPPPTNPHFPLPPPPNPVHRAERLLSIHPHENRAIDLEYDPISPWQYALNPTQLTFHSGPLLPGEKLPSPIFDTGNPPTRITASACRIEWPVGGDLFAENPPEHPECVESSTVVTLWPFGATKLRISEFPVISSESIQVQMGPDAHVQVPLAI</sequence>
<gene>
    <name evidence="4" type="ORF">AAF712_001659</name>
</gene>
<feature type="compositionally biased region" description="Pro residues" evidence="1">
    <location>
        <begin position="438"/>
        <end position="456"/>
    </location>
</feature>
<organism evidence="4 5">
    <name type="scientific">Marasmius tenuissimus</name>
    <dbReference type="NCBI Taxonomy" id="585030"/>
    <lineage>
        <taxon>Eukaryota</taxon>
        <taxon>Fungi</taxon>
        <taxon>Dikarya</taxon>
        <taxon>Basidiomycota</taxon>
        <taxon>Agaricomycotina</taxon>
        <taxon>Agaricomycetes</taxon>
        <taxon>Agaricomycetidae</taxon>
        <taxon>Agaricales</taxon>
        <taxon>Marasmiineae</taxon>
        <taxon>Marasmiaceae</taxon>
        <taxon>Marasmius</taxon>
    </lineage>
</organism>
<proteinExistence type="predicted"/>
<feature type="region of interest" description="Disordered" evidence="1">
    <location>
        <begin position="438"/>
        <end position="457"/>
    </location>
</feature>
<dbReference type="EMBL" id="JBBXMP010000004">
    <property type="protein sequence ID" value="KAL0071101.1"/>
    <property type="molecule type" value="Genomic_DNA"/>
</dbReference>
<evidence type="ECO:0000313" key="4">
    <source>
        <dbReference type="EMBL" id="KAL0071101.1"/>
    </source>
</evidence>
<comment type="caution">
    <text evidence="4">The sequence shown here is derived from an EMBL/GenBank/DDBJ whole genome shotgun (WGS) entry which is preliminary data.</text>
</comment>
<feature type="domain" description="Non-reducing end beta-L-arabinofuranosidase-like GH127 catalytic" evidence="2">
    <location>
        <begin position="158"/>
        <end position="254"/>
    </location>
</feature>
<accession>A0ABR3ACK9</accession>
<reference evidence="4 5" key="1">
    <citation type="submission" date="2024-05" db="EMBL/GenBank/DDBJ databases">
        <title>A draft genome resource for the thread blight pathogen Marasmius tenuissimus strain MS-2.</title>
        <authorList>
            <person name="Yulfo-Soto G.E."/>
            <person name="Baruah I.K."/>
            <person name="Amoako-Attah I."/>
            <person name="Bukari Y."/>
            <person name="Meinhardt L.W."/>
            <person name="Bailey B.A."/>
            <person name="Cohen S.P."/>
        </authorList>
    </citation>
    <scope>NUCLEOTIDE SEQUENCE [LARGE SCALE GENOMIC DNA]</scope>
    <source>
        <strain evidence="4 5">MS-2</strain>
    </source>
</reference>
<dbReference type="InterPro" id="IPR012878">
    <property type="entry name" value="Beta-AFase-like_GH127_cat"/>
</dbReference>
<keyword evidence="5" id="KW-1185">Reference proteome</keyword>
<dbReference type="PANTHER" id="PTHR31151:SF0">
    <property type="entry name" value="PROLINE-TRNA LIGASE (DUF1680)"/>
    <property type="match status" value="1"/>
</dbReference>
<dbReference type="Proteomes" id="UP001437256">
    <property type="component" value="Unassembled WGS sequence"/>
</dbReference>
<evidence type="ECO:0000259" key="3">
    <source>
        <dbReference type="Pfam" id="PF20736"/>
    </source>
</evidence>
<feature type="domain" description="Non-reducing end beta-L-arabinofuranosidase-like GH127 middle" evidence="3">
    <location>
        <begin position="324"/>
        <end position="379"/>
    </location>
</feature>
<dbReference type="Pfam" id="PF20736">
    <property type="entry name" value="Glyco_hydro127M"/>
    <property type="match status" value="1"/>
</dbReference>
<evidence type="ECO:0000259" key="2">
    <source>
        <dbReference type="Pfam" id="PF07944"/>
    </source>
</evidence>